<feature type="region of interest" description="Disordered" evidence="8">
    <location>
        <begin position="355"/>
        <end position="449"/>
    </location>
</feature>
<evidence type="ECO:0000256" key="2">
    <source>
        <dbReference type="ARBA" id="ARBA00022692"/>
    </source>
</evidence>
<evidence type="ECO:0000256" key="5">
    <source>
        <dbReference type="ARBA" id="ARBA00023463"/>
    </source>
</evidence>
<dbReference type="Proteomes" id="UP000594260">
    <property type="component" value="Unplaced"/>
</dbReference>
<feature type="transmembrane region" description="Helical" evidence="7">
    <location>
        <begin position="205"/>
        <end position="230"/>
    </location>
</feature>
<dbReference type="GO" id="GO:0016020">
    <property type="term" value="C:membrane"/>
    <property type="evidence" value="ECO:0007669"/>
    <property type="project" value="UniProtKB-SubCell"/>
</dbReference>
<comment type="catalytic activity">
    <reaction evidence="6">
        <text>L-cysteinyl-[protein] + hexadecanoyl-CoA = S-hexadecanoyl-L-cysteinyl-[protein] + CoA</text>
        <dbReference type="Rhea" id="RHEA:36683"/>
        <dbReference type="Rhea" id="RHEA-COMP:10131"/>
        <dbReference type="Rhea" id="RHEA-COMP:11032"/>
        <dbReference type="ChEBI" id="CHEBI:29950"/>
        <dbReference type="ChEBI" id="CHEBI:57287"/>
        <dbReference type="ChEBI" id="CHEBI:57379"/>
        <dbReference type="ChEBI" id="CHEBI:74151"/>
        <dbReference type="EC" id="2.3.1.225"/>
    </reaction>
    <physiologicalReaction direction="left-to-right" evidence="6">
        <dbReference type="Rhea" id="RHEA:36684"/>
    </physiologicalReaction>
</comment>
<feature type="transmembrane region" description="Helical" evidence="7">
    <location>
        <begin position="145"/>
        <end position="169"/>
    </location>
</feature>
<feature type="compositionally biased region" description="Low complexity" evidence="8">
    <location>
        <begin position="409"/>
        <end position="437"/>
    </location>
</feature>
<evidence type="ECO:0000256" key="1">
    <source>
        <dbReference type="ARBA" id="ARBA00004141"/>
    </source>
</evidence>
<comment type="domain">
    <text evidence="7">The DHHC domain is required for palmitoyltransferase activity.</text>
</comment>
<feature type="compositionally biased region" description="Polar residues" evidence="8">
    <location>
        <begin position="379"/>
        <end position="408"/>
    </location>
</feature>
<keyword evidence="7" id="KW-0808">Transferase</keyword>
<feature type="compositionally biased region" description="Low complexity" evidence="8">
    <location>
        <begin position="496"/>
        <end position="537"/>
    </location>
</feature>
<keyword evidence="4 7" id="KW-0472">Membrane</keyword>
<feature type="region of interest" description="Disordered" evidence="8">
    <location>
        <begin position="488"/>
        <end position="558"/>
    </location>
</feature>
<dbReference type="CTD" id="29801"/>
<protein>
    <recommendedName>
        <fullName evidence="7">Palmitoyltransferase</fullName>
        <ecNumber evidence="7">2.3.1.225</ecNumber>
    </recommendedName>
</protein>
<evidence type="ECO:0000256" key="6">
    <source>
        <dbReference type="ARBA" id="ARBA00047790"/>
    </source>
</evidence>
<dbReference type="GeneID" id="111252613"/>
<dbReference type="AlphaFoldDB" id="A0A7M7MCN2"/>
<dbReference type="GO" id="GO:0019706">
    <property type="term" value="F:protein-cysteine S-palmitoyltransferase activity"/>
    <property type="evidence" value="ECO:0007669"/>
    <property type="project" value="UniProtKB-EC"/>
</dbReference>
<evidence type="ECO:0000256" key="8">
    <source>
        <dbReference type="SAM" id="MobiDB-lite"/>
    </source>
</evidence>
<keyword evidence="7" id="KW-0012">Acyltransferase</keyword>
<evidence type="ECO:0000256" key="3">
    <source>
        <dbReference type="ARBA" id="ARBA00022989"/>
    </source>
</evidence>
<dbReference type="RefSeq" id="XP_022666539.1">
    <property type="nucleotide sequence ID" value="XM_022810804.1"/>
</dbReference>
<feature type="transmembrane region" description="Helical" evidence="7">
    <location>
        <begin position="43"/>
        <end position="64"/>
    </location>
</feature>
<comment type="similarity">
    <text evidence="5">Belongs to the DHHC palmitoyltransferase family. ERF2/ZDHHC9 subfamily.</text>
</comment>
<dbReference type="EC" id="2.3.1.225" evidence="7"/>
<reference evidence="10" key="1">
    <citation type="submission" date="2021-01" db="UniProtKB">
        <authorList>
            <consortium name="EnsemblMetazoa"/>
        </authorList>
    </citation>
    <scope>IDENTIFICATION</scope>
</reference>
<dbReference type="InterPro" id="IPR001594">
    <property type="entry name" value="Palmitoyltrfase_DHHC"/>
</dbReference>
<keyword evidence="3 7" id="KW-1133">Transmembrane helix</keyword>
<comment type="subcellular location">
    <subcellularLocation>
        <location evidence="1">Membrane</location>
        <topology evidence="1">Multi-pass membrane protein</topology>
    </subcellularLocation>
</comment>
<dbReference type="PANTHER" id="PTHR12349">
    <property type="entry name" value="ANKYRIN REPEAT AND LEM DOMAIN-CONTAINING PROTEIN 2"/>
    <property type="match status" value="1"/>
</dbReference>
<sequence>MAGRCKSRTRFIPAMAAWLLLVVATGIFFAFPCASLASEYHESVYVVQGIITFFVVINFALATFTNPGVIPKEKFVTNDNDDFRCPLYKNTQINGVSVRLKWCTTCQFYRPPRVSHCSVCNACVETFDHHCPWVNNCIGRRNYRFFFLFLVFLSLHMLTIFCWCVIYVLRHANPTGVSNGTDSVTTGPEHVQNGASGLTSLEGCFTLGILVLCVILFLPILGLTGFHMVLIARGRTTNEQVTGKFRGGFNPFSQGCARNVCHTLCGPVYPSYRKASKTRVRNIDELRVVYTDNKREVRWTGAGAVVASGASVGQREAVSSGIALQASSNQTNTSQGQAPARKHTCIIEANTAPLGARPTGGVRVLPATAQPPNGGTEGGTSLVSSPRTTSPPLANHGQLTYASGNGSTSPPSTQSVNVNNNTSNNNNGTNSLTGSLSRKGGNGIGTTTNESDLLVTTIGMDRGRGQLTGTEIGTGMAINRTTLVNWTTGENNNRAGQTSQQQQGTTTVSTPSPNSNSVHHQLQQQQQQQQQTTKQQLMTPGSRRPILSDGSSNYEISV</sequence>
<dbReference type="Pfam" id="PF01529">
    <property type="entry name" value="DHHC"/>
    <property type="match status" value="1"/>
</dbReference>
<feature type="transmembrane region" description="Helical" evidence="7">
    <location>
        <begin position="12"/>
        <end position="31"/>
    </location>
</feature>
<feature type="compositionally biased region" description="Polar residues" evidence="8">
    <location>
        <begin position="549"/>
        <end position="558"/>
    </location>
</feature>
<evidence type="ECO:0000256" key="7">
    <source>
        <dbReference type="RuleBase" id="RU079119"/>
    </source>
</evidence>
<feature type="domain" description="Palmitoyltransferase DHHC" evidence="9">
    <location>
        <begin position="99"/>
        <end position="242"/>
    </location>
</feature>
<evidence type="ECO:0000259" key="9">
    <source>
        <dbReference type="Pfam" id="PF01529"/>
    </source>
</evidence>
<accession>A0A7M7MCN2</accession>
<evidence type="ECO:0000256" key="4">
    <source>
        <dbReference type="ARBA" id="ARBA00023136"/>
    </source>
</evidence>
<dbReference type="PROSITE" id="PS50216">
    <property type="entry name" value="DHHC"/>
    <property type="match status" value="1"/>
</dbReference>
<organism evidence="10 11">
    <name type="scientific">Varroa destructor</name>
    <name type="common">Honeybee mite</name>
    <dbReference type="NCBI Taxonomy" id="109461"/>
    <lineage>
        <taxon>Eukaryota</taxon>
        <taxon>Metazoa</taxon>
        <taxon>Ecdysozoa</taxon>
        <taxon>Arthropoda</taxon>
        <taxon>Chelicerata</taxon>
        <taxon>Arachnida</taxon>
        <taxon>Acari</taxon>
        <taxon>Parasitiformes</taxon>
        <taxon>Mesostigmata</taxon>
        <taxon>Gamasina</taxon>
        <taxon>Dermanyssoidea</taxon>
        <taxon>Varroidae</taxon>
        <taxon>Varroa</taxon>
    </lineage>
</organism>
<evidence type="ECO:0000313" key="11">
    <source>
        <dbReference type="Proteomes" id="UP000594260"/>
    </source>
</evidence>
<evidence type="ECO:0000313" key="10">
    <source>
        <dbReference type="EnsemblMetazoa" id="XP_022666539"/>
    </source>
</evidence>
<keyword evidence="11" id="KW-1185">Reference proteome</keyword>
<dbReference type="PANTHER" id="PTHR12349:SF2">
    <property type="entry name" value="PALMITOYLTRANSFERASE ZDHHC8"/>
    <property type="match status" value="1"/>
</dbReference>
<keyword evidence="2 7" id="KW-0812">Transmembrane</keyword>
<name>A0A7M7MCN2_VARDE</name>
<proteinExistence type="inferred from homology"/>
<dbReference type="EnsemblMetazoa" id="XM_022810804">
    <property type="protein sequence ID" value="XP_022666539"/>
    <property type="gene ID" value="LOC111252613"/>
</dbReference>